<keyword evidence="2" id="KW-1185">Reference proteome</keyword>
<accession>A0A7T2LLA2</accession>
<dbReference type="AlphaFoldDB" id="A0A7T2LLA2"/>
<protein>
    <recommendedName>
        <fullName evidence="3">Glycerophosphotransferase</fullName>
    </recommendedName>
</protein>
<sequence length="375" mass="42758">MKIAFLYIAEAYQCYHGAAVALELASRPGVEVDLFYNDPETPRHHERIRKAYNGPKLKIERLKRSPLTKFLQGLKIFGMWKKLVLRANWRMLNGYDVVITVENTVAPLKSMGMTRPKMVYMPHGYGDRAVGFLPRVAVFDLVLPAGQKTADRMMDAGVLKPENYVCTGYVKMETAARLSRAEGRLFRNDRPIVLYNPHKAPGMESWSRFIEPLLKAFAEQDEFNLIVAPHVKMFRRRSARLRRQWEARSTDTILIDLGSDRSLDNSYTDVADIYVGDISSQVYEFLAKPRPCLFLNAHGIDWKEDPNFRFWHLGDVIDDPAQLMPAIGAARERHALYRDTQEALSAYTLGDRSPGAVRRAADAILDRFGHEAEPA</sequence>
<organism evidence="1 2">
    <name type="scientific">Allosphingosinicella flava</name>
    <dbReference type="NCBI Taxonomy" id="2771430"/>
    <lineage>
        <taxon>Bacteria</taxon>
        <taxon>Pseudomonadati</taxon>
        <taxon>Pseudomonadota</taxon>
        <taxon>Alphaproteobacteria</taxon>
        <taxon>Sphingomonadales</taxon>
        <taxon>Sphingomonadaceae</taxon>
        <taxon>Allosphingosinicella</taxon>
    </lineage>
</organism>
<evidence type="ECO:0000313" key="2">
    <source>
        <dbReference type="Proteomes" id="UP000594873"/>
    </source>
</evidence>
<dbReference type="Gene3D" id="3.40.50.12580">
    <property type="match status" value="1"/>
</dbReference>
<dbReference type="SUPFAM" id="SSF53756">
    <property type="entry name" value="UDP-Glycosyltransferase/glycogen phosphorylase"/>
    <property type="match status" value="1"/>
</dbReference>
<gene>
    <name evidence="1" type="ORF">IC614_07210</name>
</gene>
<reference evidence="1 2" key="1">
    <citation type="submission" date="2020-11" db="EMBL/GenBank/DDBJ databases">
        <title>Genome seq and assembly of Sphingosinicella sp.</title>
        <authorList>
            <person name="Chhetri G."/>
        </authorList>
    </citation>
    <scope>NUCLEOTIDE SEQUENCE [LARGE SCALE GENOMIC DNA]</scope>
    <source>
        <strain evidence="1 2">UDD2</strain>
    </source>
</reference>
<dbReference type="RefSeq" id="WP_200970686.1">
    <property type="nucleotide sequence ID" value="NZ_CP065592.1"/>
</dbReference>
<evidence type="ECO:0000313" key="1">
    <source>
        <dbReference type="EMBL" id="QPQ54158.1"/>
    </source>
</evidence>
<dbReference type="EMBL" id="CP065592">
    <property type="protein sequence ID" value="QPQ54158.1"/>
    <property type="molecule type" value="Genomic_DNA"/>
</dbReference>
<evidence type="ECO:0008006" key="3">
    <source>
        <dbReference type="Google" id="ProtNLM"/>
    </source>
</evidence>
<dbReference type="KEGG" id="sflv:IC614_07210"/>
<dbReference type="Proteomes" id="UP000594873">
    <property type="component" value="Chromosome"/>
</dbReference>
<proteinExistence type="predicted"/>
<dbReference type="InterPro" id="IPR043148">
    <property type="entry name" value="TagF_C"/>
</dbReference>
<name>A0A7T2LLA2_9SPHN</name>